<feature type="transmembrane region" description="Helical" evidence="1">
    <location>
        <begin position="68"/>
        <end position="93"/>
    </location>
</feature>
<evidence type="ECO:0000313" key="3">
    <source>
        <dbReference type="Proteomes" id="UP000176614"/>
    </source>
</evidence>
<feature type="transmembrane region" description="Helical" evidence="1">
    <location>
        <begin position="161"/>
        <end position="183"/>
    </location>
</feature>
<keyword evidence="1" id="KW-0812">Transmembrane</keyword>
<dbReference type="AlphaFoldDB" id="A0A1F4W429"/>
<sequence>MLQPYSTFDTIRDSLKLAWKYKILWLAAVLTIGGFNFNNSSNSTPKEEVQTTDTSFLSKVPWVQDVNWIPYIVIGSILLIGLIIWVVIVGLIVKSWAIGALTWGTFEGWRGKSLELASMGKKGIEFMWPNFWLSVRVGLLSLLIIFVPLIITILSAVVNPIIGVAVGVLSVVVVSVLIIRLSLGSVFALRHIVLGKTIVKEALAEGIKTFKAQLGNTFKLVFGNCFVIMWLYIGILLVTILPVSLVVGAMTGLRDSPLLILVGIGVVPLGIAILLIIQALGAFVGTFSSFAFTKLFMHAHTLPLTEQINSISGNLQGDLTQ</sequence>
<reference evidence="2 3" key="1">
    <citation type="journal article" date="2016" name="Nat. Commun.">
        <title>Thousands of microbial genomes shed light on interconnected biogeochemical processes in an aquifer system.</title>
        <authorList>
            <person name="Anantharaman K."/>
            <person name="Brown C.T."/>
            <person name="Hug L.A."/>
            <person name="Sharon I."/>
            <person name="Castelle C.J."/>
            <person name="Probst A.J."/>
            <person name="Thomas B.C."/>
            <person name="Singh A."/>
            <person name="Wilkins M.J."/>
            <person name="Karaoz U."/>
            <person name="Brodie E.L."/>
            <person name="Williams K.H."/>
            <person name="Hubbard S.S."/>
            <person name="Banfield J.F."/>
        </authorList>
    </citation>
    <scope>NUCLEOTIDE SEQUENCE [LARGE SCALE GENOMIC DNA]</scope>
</reference>
<feature type="transmembrane region" description="Helical" evidence="1">
    <location>
        <begin position="220"/>
        <end position="246"/>
    </location>
</feature>
<gene>
    <name evidence="2" type="ORF">A2264_02710</name>
</gene>
<dbReference type="EMBL" id="MEVT01000003">
    <property type="protein sequence ID" value="OGC63783.1"/>
    <property type="molecule type" value="Genomic_DNA"/>
</dbReference>
<evidence type="ECO:0000256" key="1">
    <source>
        <dbReference type="SAM" id="Phobius"/>
    </source>
</evidence>
<proteinExistence type="predicted"/>
<keyword evidence="1" id="KW-0472">Membrane</keyword>
<organism evidence="2 3">
    <name type="scientific">candidate division WWE3 bacterium RIFOXYA2_FULL_46_9</name>
    <dbReference type="NCBI Taxonomy" id="1802636"/>
    <lineage>
        <taxon>Bacteria</taxon>
        <taxon>Katanobacteria</taxon>
    </lineage>
</organism>
<evidence type="ECO:0000313" key="2">
    <source>
        <dbReference type="EMBL" id="OGC63783.1"/>
    </source>
</evidence>
<keyword evidence="1" id="KW-1133">Transmembrane helix</keyword>
<comment type="caution">
    <text evidence="2">The sequence shown here is derived from an EMBL/GenBank/DDBJ whole genome shotgun (WGS) entry which is preliminary data.</text>
</comment>
<evidence type="ECO:0008006" key="4">
    <source>
        <dbReference type="Google" id="ProtNLM"/>
    </source>
</evidence>
<feature type="transmembrane region" description="Helical" evidence="1">
    <location>
        <begin position="258"/>
        <end position="287"/>
    </location>
</feature>
<protein>
    <recommendedName>
        <fullName evidence="4">Glycerophosphoryl diester phosphodiesterase membrane domain-containing protein</fullName>
    </recommendedName>
</protein>
<dbReference type="Proteomes" id="UP000176614">
    <property type="component" value="Unassembled WGS sequence"/>
</dbReference>
<name>A0A1F4W429_UNCKA</name>
<feature type="transmembrane region" description="Helical" evidence="1">
    <location>
        <begin position="131"/>
        <end position="155"/>
    </location>
</feature>
<accession>A0A1F4W429</accession>
<feature type="transmembrane region" description="Helical" evidence="1">
    <location>
        <begin position="21"/>
        <end position="37"/>
    </location>
</feature>